<dbReference type="InterPro" id="IPR056770">
    <property type="entry name" value="Piezo_THU9_anchor"/>
</dbReference>
<evidence type="ECO:0000313" key="5">
    <source>
        <dbReference type="Proteomes" id="UP001652624"/>
    </source>
</evidence>
<dbReference type="Proteomes" id="UP001652624">
    <property type="component" value="Chromosome 1"/>
</dbReference>
<gene>
    <name evidence="6" type="primary">LOC132535834</name>
</gene>
<keyword evidence="2" id="KW-0812">Transmembrane</keyword>
<sequence length="437" mass="49264">MWTDTALSLSNWICLEDIYANIFIMKCWQESEKKYPQPPGRKKKKVVKYGVGGVITFALVFLMWFPLVFMSLLKTVGGVTNQPLDVSVKIAINGYETLFTMSSQQQNLVPFSDAAYDQLTQQYALHSSAMQFLASYRPEDIVLVKIKSHASLLWGISPANRAAMVRELANATTIYITTSWTIQRNVSLVENVEASGKYTVYYTDTKTRDHLVQMLTHARREPVMLPALIPKALKTTAGTEAKIAKQLKVAHSHRPQDVDKLAFFRNATVRLQELKPADAPAASLAAEWWVVQEWWPGCNQGRGCSRDLELIVYNDKVSPQSLGFLAGYGIVGLYVSVVMVAAKFIREHFLGISRSIMYEELPSVDRVFRLCTDIFLVRELGELELEQQLFAKLIFLYRSPETMIKWTRECPPAPRRTPPPDSVSGAAEEPVEVVSMA</sequence>
<feature type="region of interest" description="Disordered" evidence="1">
    <location>
        <begin position="410"/>
        <end position="437"/>
    </location>
</feature>
<feature type="transmembrane region" description="Helical" evidence="2">
    <location>
        <begin position="49"/>
        <end position="73"/>
    </location>
</feature>
<keyword evidence="5" id="KW-1185">Reference proteome</keyword>
<dbReference type="RefSeq" id="XP_060039213.1">
    <property type="nucleotide sequence ID" value="XM_060183230.1"/>
</dbReference>
<reference evidence="5" key="1">
    <citation type="submission" date="2025-05" db="UniProtKB">
        <authorList>
            <consortium name="RefSeq"/>
        </authorList>
    </citation>
    <scope>NUCLEOTIDE SEQUENCE [LARGE SCALE GENOMIC DNA]</scope>
</reference>
<feature type="transmembrane region" description="Helical" evidence="2">
    <location>
        <begin position="322"/>
        <end position="345"/>
    </location>
</feature>
<dbReference type="GeneID" id="132535834"/>
<organism evidence="5 6">
    <name type="scientific">Erinaceus europaeus</name>
    <name type="common">Western European hedgehog</name>
    <dbReference type="NCBI Taxonomy" id="9365"/>
    <lineage>
        <taxon>Eukaryota</taxon>
        <taxon>Metazoa</taxon>
        <taxon>Chordata</taxon>
        <taxon>Craniata</taxon>
        <taxon>Vertebrata</taxon>
        <taxon>Euteleostomi</taxon>
        <taxon>Mammalia</taxon>
        <taxon>Eutheria</taxon>
        <taxon>Laurasiatheria</taxon>
        <taxon>Eulipotyphla</taxon>
        <taxon>Erinaceidae</taxon>
        <taxon>Erinaceinae</taxon>
        <taxon>Erinaceus</taxon>
    </lineage>
</organism>
<evidence type="ECO:0000313" key="6">
    <source>
        <dbReference type="RefSeq" id="XP_060039213.1"/>
    </source>
</evidence>
<dbReference type="PANTHER" id="PTHR47049">
    <property type="entry name" value="PIEZO-TYPE MECHANOSENSITIVE ION CHANNEL HOMOLOG"/>
    <property type="match status" value="1"/>
</dbReference>
<feature type="domain" description="Piezo non-specific cation channel cap" evidence="3">
    <location>
        <begin position="109"/>
        <end position="409"/>
    </location>
</feature>
<dbReference type="Pfam" id="PF12166">
    <property type="entry name" value="Piezo_cap"/>
    <property type="match status" value="1"/>
</dbReference>
<evidence type="ECO:0000256" key="2">
    <source>
        <dbReference type="SAM" id="Phobius"/>
    </source>
</evidence>
<reference evidence="6" key="2">
    <citation type="submission" date="2025-08" db="UniProtKB">
        <authorList>
            <consortium name="RefSeq"/>
        </authorList>
    </citation>
    <scope>IDENTIFICATION</scope>
</reference>
<name>A0ABM3WRL0_ERIEU</name>
<keyword evidence="2" id="KW-0472">Membrane</keyword>
<dbReference type="Pfam" id="PF24874">
    <property type="entry name" value="Piezo_THU9_anchor"/>
    <property type="match status" value="1"/>
</dbReference>
<accession>A0ABM3WRL0</accession>
<feature type="compositionally biased region" description="Pro residues" evidence="1">
    <location>
        <begin position="411"/>
        <end position="421"/>
    </location>
</feature>
<proteinExistence type="predicted"/>
<evidence type="ECO:0000259" key="4">
    <source>
        <dbReference type="Pfam" id="PF24874"/>
    </source>
</evidence>
<dbReference type="PANTHER" id="PTHR47049:SF7">
    <property type="entry name" value="PIEZO-TYPE MECHANOSENSITIVE ION CHANNEL COMPONENT 2 ISOFORM X1"/>
    <property type="match status" value="1"/>
</dbReference>
<feature type="domain" description="Piezo THU9 and anchor" evidence="4">
    <location>
        <begin position="1"/>
        <end position="71"/>
    </location>
</feature>
<dbReference type="InterPro" id="IPR027272">
    <property type="entry name" value="Piezo"/>
</dbReference>
<keyword evidence="2" id="KW-1133">Transmembrane helix</keyword>
<dbReference type="InterPro" id="IPR031334">
    <property type="entry name" value="Piezo_cap_dom"/>
</dbReference>
<evidence type="ECO:0000256" key="1">
    <source>
        <dbReference type="SAM" id="MobiDB-lite"/>
    </source>
</evidence>
<protein>
    <submittedName>
        <fullName evidence="6">Piezo-type mechanosensitive ion channel component 1-like</fullName>
    </submittedName>
</protein>
<evidence type="ECO:0000259" key="3">
    <source>
        <dbReference type="Pfam" id="PF12166"/>
    </source>
</evidence>